<accession>A0AAD9J2U6</accession>
<dbReference type="Proteomes" id="UP001209878">
    <property type="component" value="Unassembled WGS sequence"/>
</dbReference>
<name>A0AAD9J2U6_RIDPI</name>
<evidence type="ECO:0000313" key="1">
    <source>
        <dbReference type="EMBL" id="KAK2145666.1"/>
    </source>
</evidence>
<proteinExistence type="predicted"/>
<evidence type="ECO:0000313" key="2">
    <source>
        <dbReference type="Proteomes" id="UP001209878"/>
    </source>
</evidence>
<sequence>MDELRQWALTQRRRLSDQEQTDMTREATRLSLAVMAAQLSQTSSAMSRELKARFDAVAVRLSRGQLISDDDLRRIEATLKEVSRSVGVVAGALTDTERLQVVQAMGLAQGHWFKCSNDADFVELNHK</sequence>
<gene>
    <name evidence="1" type="ORF">NP493_3879g00000</name>
</gene>
<protein>
    <submittedName>
        <fullName evidence="1">Uncharacterized protein</fullName>
    </submittedName>
</protein>
<organism evidence="1 2">
    <name type="scientific">Ridgeia piscesae</name>
    <name type="common">Tubeworm</name>
    <dbReference type="NCBI Taxonomy" id="27915"/>
    <lineage>
        <taxon>Eukaryota</taxon>
        <taxon>Metazoa</taxon>
        <taxon>Spiralia</taxon>
        <taxon>Lophotrochozoa</taxon>
        <taxon>Annelida</taxon>
        <taxon>Polychaeta</taxon>
        <taxon>Sedentaria</taxon>
        <taxon>Canalipalpata</taxon>
        <taxon>Sabellida</taxon>
        <taxon>Siboglinidae</taxon>
        <taxon>Ridgeia</taxon>
    </lineage>
</organism>
<keyword evidence="2" id="KW-1185">Reference proteome</keyword>
<dbReference type="EMBL" id="JAODUO010003866">
    <property type="protein sequence ID" value="KAK2145666.1"/>
    <property type="molecule type" value="Genomic_DNA"/>
</dbReference>
<comment type="caution">
    <text evidence="1">The sequence shown here is derived from an EMBL/GenBank/DDBJ whole genome shotgun (WGS) entry which is preliminary data.</text>
</comment>
<reference evidence="1" key="1">
    <citation type="journal article" date="2023" name="Mol. Biol. Evol.">
        <title>Third-Generation Sequencing Reveals the Adaptive Role of the Epigenome in Three Deep-Sea Polychaetes.</title>
        <authorList>
            <person name="Perez M."/>
            <person name="Aroh O."/>
            <person name="Sun Y."/>
            <person name="Lan Y."/>
            <person name="Juniper S.K."/>
            <person name="Young C.R."/>
            <person name="Angers B."/>
            <person name="Qian P.Y."/>
        </authorList>
    </citation>
    <scope>NUCLEOTIDE SEQUENCE</scope>
    <source>
        <strain evidence="1">R07B-5</strain>
    </source>
</reference>
<dbReference type="AlphaFoldDB" id="A0AAD9J2U6"/>